<feature type="active site" description="Proton acceptor" evidence="10">
    <location>
        <position position="67"/>
    </location>
</feature>
<dbReference type="PANTHER" id="PTHR31388">
    <property type="entry name" value="PEROXIDASE 72-RELATED"/>
    <property type="match status" value="1"/>
</dbReference>
<comment type="similarity">
    <text evidence="15">Belongs to the peroxidase family.</text>
</comment>
<dbReference type="InterPro" id="IPR002016">
    <property type="entry name" value="Haem_peroxidase"/>
</dbReference>
<comment type="function">
    <text evidence="2">Removal of H(2)O(2), oxidation of toxic reductants, biosynthesis and degradation of lignin, suberization, auxin catabolism, response to environmental stresses such as wounding, pathogen attack and oxidative stress. These functions might be dependent on each isozyme/isoform in each plant tissue.</text>
</comment>
<evidence type="ECO:0000256" key="7">
    <source>
        <dbReference type="ARBA" id="ARBA00023002"/>
    </source>
</evidence>
<keyword evidence="12" id="KW-0106">Calcium</keyword>
<feature type="signal peptide" evidence="16">
    <location>
        <begin position="1"/>
        <end position="25"/>
    </location>
</feature>
<reference evidence="18" key="1">
    <citation type="journal article" date="2023" name="Science">
        <title>Elucidation of the pathway for biosynthesis of saponin adjuvants from the soapbark tree.</title>
        <authorList>
            <person name="Reed J."/>
            <person name="Orme A."/>
            <person name="El-Demerdash A."/>
            <person name="Owen C."/>
            <person name="Martin L.B.B."/>
            <person name="Misra R.C."/>
            <person name="Kikuchi S."/>
            <person name="Rejzek M."/>
            <person name="Martin A.C."/>
            <person name="Harkess A."/>
            <person name="Leebens-Mack J."/>
            <person name="Louveau T."/>
            <person name="Stephenson M.J."/>
            <person name="Osbourn A."/>
        </authorList>
    </citation>
    <scope>NUCLEOTIDE SEQUENCE</scope>
    <source>
        <strain evidence="18">S10</strain>
    </source>
</reference>
<feature type="chain" id="PRO_5042129478" description="peroxidase" evidence="16">
    <location>
        <begin position="26"/>
        <end position="258"/>
    </location>
</feature>
<evidence type="ECO:0000256" key="2">
    <source>
        <dbReference type="ARBA" id="ARBA00002322"/>
    </source>
</evidence>
<dbReference type="SUPFAM" id="SSF48113">
    <property type="entry name" value="Heme-dependent peroxidases"/>
    <property type="match status" value="1"/>
</dbReference>
<dbReference type="GO" id="GO:0046872">
    <property type="term" value="F:metal ion binding"/>
    <property type="evidence" value="ECO:0007669"/>
    <property type="project" value="UniProtKB-KW"/>
</dbReference>
<evidence type="ECO:0000313" key="19">
    <source>
        <dbReference type="Proteomes" id="UP001163823"/>
    </source>
</evidence>
<accession>A0AAD7PRK6</accession>
<gene>
    <name evidence="18" type="ORF">O6P43_014132</name>
</gene>
<keyword evidence="7" id="KW-0560">Oxidoreductase</keyword>
<comment type="cofactor">
    <cofactor evidence="12">
        <name>Ca(2+)</name>
        <dbReference type="ChEBI" id="CHEBI:29108"/>
    </cofactor>
    <text evidence="12">Binds 2 calcium ions per subunit.</text>
</comment>
<dbReference type="FunFam" id="1.10.420.10:FF:000001">
    <property type="entry name" value="Peroxidase"/>
    <property type="match status" value="1"/>
</dbReference>
<evidence type="ECO:0000256" key="1">
    <source>
        <dbReference type="ARBA" id="ARBA00000189"/>
    </source>
</evidence>
<dbReference type="Pfam" id="PF00141">
    <property type="entry name" value="peroxidase"/>
    <property type="match status" value="2"/>
</dbReference>
<dbReference type="EC" id="1.11.1.7" evidence="3"/>
<name>A0AAD7PRK6_QUISA</name>
<keyword evidence="8 12" id="KW-0408">Iron</keyword>
<comment type="cofactor">
    <cofactor evidence="12">
        <name>heme b</name>
        <dbReference type="ChEBI" id="CHEBI:60344"/>
    </cofactor>
    <text evidence="12">Binds 1 heme b (iron(II)-protoporphyrin IX) group per subunit.</text>
</comment>
<dbReference type="InterPro" id="IPR000823">
    <property type="entry name" value="Peroxidase_pln"/>
</dbReference>
<evidence type="ECO:0000256" key="8">
    <source>
        <dbReference type="ARBA" id="ARBA00023004"/>
    </source>
</evidence>
<evidence type="ECO:0000256" key="4">
    <source>
        <dbReference type="ARBA" id="ARBA00022559"/>
    </source>
</evidence>
<comment type="caution">
    <text evidence="18">The sequence shown here is derived from an EMBL/GenBank/DDBJ whole genome shotgun (WGS) entry which is preliminary data.</text>
</comment>
<keyword evidence="5" id="KW-0349">Heme</keyword>
<keyword evidence="9 14" id="KW-1015">Disulfide bond</keyword>
<dbReference type="GO" id="GO:0140825">
    <property type="term" value="F:lactoperoxidase activity"/>
    <property type="evidence" value="ECO:0007669"/>
    <property type="project" value="UniProtKB-EC"/>
</dbReference>
<feature type="binding site" evidence="11">
    <location>
        <position position="141"/>
    </location>
    <ligand>
        <name>substrate</name>
    </ligand>
</feature>
<evidence type="ECO:0000256" key="6">
    <source>
        <dbReference type="ARBA" id="ARBA00022723"/>
    </source>
</evidence>
<protein>
    <recommendedName>
        <fullName evidence="3">peroxidase</fullName>
        <ecNumber evidence="3">1.11.1.7</ecNumber>
    </recommendedName>
</protein>
<evidence type="ECO:0000256" key="9">
    <source>
        <dbReference type="ARBA" id="ARBA00023157"/>
    </source>
</evidence>
<keyword evidence="16" id="KW-0732">Signal</keyword>
<dbReference type="PRINTS" id="PR00458">
    <property type="entry name" value="PEROXIDASE"/>
</dbReference>
<feature type="disulfide bond" evidence="14">
    <location>
        <begin position="178"/>
        <end position="204"/>
    </location>
</feature>
<evidence type="ECO:0000256" key="13">
    <source>
        <dbReference type="PIRSR" id="PIRSR600823-4"/>
    </source>
</evidence>
<evidence type="ECO:0000256" key="15">
    <source>
        <dbReference type="RuleBase" id="RU004241"/>
    </source>
</evidence>
<comment type="catalytic activity">
    <reaction evidence="1">
        <text>2 a phenolic donor + H2O2 = 2 a phenolic radical donor + 2 H2O</text>
        <dbReference type="Rhea" id="RHEA:56136"/>
        <dbReference type="ChEBI" id="CHEBI:15377"/>
        <dbReference type="ChEBI" id="CHEBI:16240"/>
        <dbReference type="ChEBI" id="CHEBI:139520"/>
        <dbReference type="ChEBI" id="CHEBI:139521"/>
        <dbReference type="EC" id="1.11.1.7"/>
    </reaction>
</comment>
<dbReference type="GO" id="GO:0042744">
    <property type="term" value="P:hydrogen peroxide catabolic process"/>
    <property type="evidence" value="ECO:0007669"/>
    <property type="project" value="InterPro"/>
</dbReference>
<evidence type="ECO:0000256" key="14">
    <source>
        <dbReference type="PIRSR" id="PIRSR600823-5"/>
    </source>
</evidence>
<organism evidence="18 19">
    <name type="scientific">Quillaja saponaria</name>
    <name type="common">Soap bark tree</name>
    <dbReference type="NCBI Taxonomy" id="32244"/>
    <lineage>
        <taxon>Eukaryota</taxon>
        <taxon>Viridiplantae</taxon>
        <taxon>Streptophyta</taxon>
        <taxon>Embryophyta</taxon>
        <taxon>Tracheophyta</taxon>
        <taxon>Spermatophyta</taxon>
        <taxon>Magnoliopsida</taxon>
        <taxon>eudicotyledons</taxon>
        <taxon>Gunneridae</taxon>
        <taxon>Pentapetalae</taxon>
        <taxon>rosids</taxon>
        <taxon>fabids</taxon>
        <taxon>Fabales</taxon>
        <taxon>Quillajaceae</taxon>
        <taxon>Quillaja</taxon>
    </lineage>
</organism>
<evidence type="ECO:0000256" key="16">
    <source>
        <dbReference type="SAM" id="SignalP"/>
    </source>
</evidence>
<evidence type="ECO:0000256" key="3">
    <source>
        <dbReference type="ARBA" id="ARBA00012313"/>
    </source>
</evidence>
<proteinExistence type="inferred from homology"/>
<dbReference type="InterPro" id="IPR019794">
    <property type="entry name" value="Peroxidases_AS"/>
</dbReference>
<dbReference type="GO" id="GO:0020037">
    <property type="term" value="F:heme binding"/>
    <property type="evidence" value="ECO:0007669"/>
    <property type="project" value="InterPro"/>
</dbReference>
<evidence type="ECO:0000256" key="5">
    <source>
        <dbReference type="ARBA" id="ARBA00022617"/>
    </source>
</evidence>
<feature type="domain" description="Plant heme peroxidase family profile" evidence="17">
    <location>
        <begin position="26"/>
        <end position="258"/>
    </location>
</feature>
<evidence type="ECO:0000313" key="18">
    <source>
        <dbReference type="EMBL" id="KAJ7964290.1"/>
    </source>
</evidence>
<dbReference type="InterPro" id="IPR010255">
    <property type="entry name" value="Haem_peroxidase_sf"/>
</dbReference>
<feature type="binding site" evidence="12">
    <location>
        <position position="217"/>
    </location>
    <ligand>
        <name>Ca(2+)</name>
        <dbReference type="ChEBI" id="CHEBI:29108"/>
        <label>2</label>
    </ligand>
</feature>
<feature type="disulfide bond" evidence="14">
    <location>
        <begin position="36"/>
        <end position="105"/>
    </location>
</feature>
<evidence type="ECO:0000256" key="12">
    <source>
        <dbReference type="PIRSR" id="PIRSR600823-3"/>
    </source>
</evidence>
<dbReference type="PROSITE" id="PS50873">
    <property type="entry name" value="PEROXIDASE_4"/>
    <property type="match status" value="1"/>
</dbReference>
<feature type="binding site" evidence="12">
    <location>
        <position position="224"/>
    </location>
    <ligand>
        <name>Ca(2+)</name>
        <dbReference type="ChEBI" id="CHEBI:29108"/>
        <label>2</label>
    </ligand>
</feature>
<dbReference type="InterPro" id="IPR033905">
    <property type="entry name" value="Secretory_peroxidase"/>
</dbReference>
<feature type="binding site" evidence="12">
    <location>
        <position position="68"/>
    </location>
    <ligand>
        <name>Ca(2+)</name>
        <dbReference type="ChEBI" id="CHEBI:29108"/>
        <label>1</label>
    </ligand>
</feature>
<evidence type="ECO:0000256" key="11">
    <source>
        <dbReference type="PIRSR" id="PIRSR600823-2"/>
    </source>
</evidence>
<feature type="binding site" description="axial binding residue" evidence="12">
    <location>
        <position position="171"/>
    </location>
    <ligand>
        <name>heme b</name>
        <dbReference type="ChEBI" id="CHEBI:60344"/>
    </ligand>
    <ligandPart>
        <name>Fe</name>
        <dbReference type="ChEBI" id="CHEBI:18248"/>
    </ligandPart>
</feature>
<dbReference type="PRINTS" id="PR00461">
    <property type="entry name" value="PLPEROXIDASE"/>
</dbReference>
<sequence length="258" mass="28435">MAPVKSFFILSLLIAVSSILNLASAHLSHDFYKKICPKVLPEIRKVVQRAIRNETRIGASLLRLHFHDCFVNGCYGSVLLDDTVNFTGEKTSLANNNSARGYRRCCTRDSVAILGGPDYRVLLGIRDARTASRDAANNNLPAPFFNFSQLLSNFQAHELNLKDLVAPSGGHTLGFAKCATFRNRINNDTNINPKFAASLRASVCPASGGDNNLQPFDATSARFDSVYYQALLKKKGLLHSDQELFKGNGSRSDRLVQR</sequence>
<keyword evidence="4 18" id="KW-0575">Peroxidase</keyword>
<dbReference type="KEGG" id="qsa:O6P43_014132"/>
<dbReference type="Proteomes" id="UP001163823">
    <property type="component" value="Chromosome 6"/>
</dbReference>
<feature type="binding site" evidence="12">
    <location>
        <position position="172"/>
    </location>
    <ligand>
        <name>Ca(2+)</name>
        <dbReference type="ChEBI" id="CHEBI:29108"/>
        <label>2</label>
    </ligand>
</feature>
<keyword evidence="6 12" id="KW-0479">Metal-binding</keyword>
<dbReference type="PROSITE" id="PS00436">
    <property type="entry name" value="PEROXIDASE_2"/>
    <property type="match status" value="1"/>
</dbReference>
<dbReference type="EMBL" id="JARAOO010000006">
    <property type="protein sequence ID" value="KAJ7964290.1"/>
    <property type="molecule type" value="Genomic_DNA"/>
</dbReference>
<feature type="site" description="Transition state stabilizer" evidence="13">
    <location>
        <position position="63"/>
    </location>
</feature>
<feature type="binding site" evidence="12">
    <location>
        <position position="89"/>
    </location>
    <ligand>
        <name>Ca(2+)</name>
        <dbReference type="ChEBI" id="CHEBI:29108"/>
        <label>1</label>
    </ligand>
</feature>
<dbReference type="Gene3D" id="1.10.520.10">
    <property type="match status" value="2"/>
</dbReference>
<dbReference type="PANTHER" id="PTHR31388:SF123">
    <property type="entry name" value="PEROXIDASE RIP1"/>
    <property type="match status" value="1"/>
</dbReference>
<feature type="binding site" evidence="12">
    <location>
        <position position="77"/>
    </location>
    <ligand>
        <name>Ca(2+)</name>
        <dbReference type="ChEBI" id="CHEBI:29108"/>
        <label>1</label>
    </ligand>
</feature>
<dbReference type="GO" id="GO:0006979">
    <property type="term" value="P:response to oxidative stress"/>
    <property type="evidence" value="ECO:0007669"/>
    <property type="project" value="InterPro"/>
</dbReference>
<keyword evidence="19" id="KW-1185">Reference proteome</keyword>
<dbReference type="Gene3D" id="1.10.420.10">
    <property type="entry name" value="Peroxidase, domain 2"/>
    <property type="match status" value="1"/>
</dbReference>
<feature type="binding site" evidence="12">
    <location>
        <position position="71"/>
    </location>
    <ligand>
        <name>Ca(2+)</name>
        <dbReference type="ChEBI" id="CHEBI:29108"/>
        <label>1</label>
    </ligand>
</feature>
<dbReference type="AlphaFoldDB" id="A0AAD7PRK6"/>
<feature type="disulfide bond" evidence="14">
    <location>
        <begin position="69"/>
        <end position="74"/>
    </location>
</feature>
<dbReference type="CDD" id="cd00693">
    <property type="entry name" value="secretory_peroxidase"/>
    <property type="match status" value="1"/>
</dbReference>
<feature type="binding site" evidence="12">
    <location>
        <position position="73"/>
    </location>
    <ligand>
        <name>Ca(2+)</name>
        <dbReference type="ChEBI" id="CHEBI:29108"/>
        <label>1</label>
    </ligand>
</feature>
<evidence type="ECO:0000256" key="10">
    <source>
        <dbReference type="PIRSR" id="PIRSR600823-1"/>
    </source>
</evidence>
<evidence type="ECO:0000259" key="17">
    <source>
        <dbReference type="PROSITE" id="PS50873"/>
    </source>
</evidence>